<evidence type="ECO:0000256" key="7">
    <source>
        <dbReference type="ARBA" id="ARBA00023136"/>
    </source>
</evidence>
<evidence type="ECO:0000256" key="9">
    <source>
        <dbReference type="ARBA" id="ARBA00023237"/>
    </source>
</evidence>
<dbReference type="Gene3D" id="2.40.170.20">
    <property type="entry name" value="TonB-dependent receptor, beta-barrel domain"/>
    <property type="match status" value="1"/>
</dbReference>
<evidence type="ECO:0000256" key="8">
    <source>
        <dbReference type="ARBA" id="ARBA00023170"/>
    </source>
</evidence>
<sequence>MNKVKALSNAVLMSVLMSTSVVWGTTAFAADNLQEYSLDTMVVTASRTSEEEFKANANIQVITRKQIEERHFDNISQALRDIPGVFIAHYGSNGEGSISNNLYINGSSNVVVLIDGQRANINGSCGTAGKMALAEISNMEGVEKVEILKSSASTLYGSDAQGGVINIITRKIKDGESKSKITAITGSYDREQYNFSHSGSKDGFYWNISAQKKRTGDYKDGWGRKIVDKLDATNNTYKIGKRFNDNAELFVNYMTYKSDYVITNSGWSAPDITPGTRDNSRFETVYNQKVNNNLENNLSYFRNRNKGQEKDYFKVNDFTTEGFSDQLTYKDGKHTIVSGIDYYRDKVNLYKNKSANTSGVKISNKSFFVQDEWTFNDKWKFTSGLRMDDQSRYGRANTPSFVLGYSPSDKINAYFGYKRFFTAPYIAHLYSAVYGNPDLRAERGTSLEAGMNFIIDDTTTGSLNVFKRDSNDAMAYDATPTATHPKGQYVNIAQEHARGASLRLSKILGNGFSANVGYNYLYIKPDAGKAPNRNGAMPRSNFNLGMNYNSSKFDVDLAGRLTVGKAQNRSKNQTIGKSFRTYWVWDSVVNYKPTKTINIFGRVNNIFNRMYTETSYELNPNDKWFSAPGRNFELGVEYSF</sequence>
<dbReference type="EMBL" id="CBGL010000048">
    <property type="protein sequence ID" value="CDD10796.1"/>
    <property type="molecule type" value="Genomic_DNA"/>
</dbReference>
<dbReference type="InterPro" id="IPR039426">
    <property type="entry name" value="TonB-dep_rcpt-like"/>
</dbReference>
<reference evidence="15" key="1">
    <citation type="submission" date="2012-11" db="EMBL/GenBank/DDBJ databases">
        <title>Dependencies among metagenomic species, viruses, plasmids and units of genetic variation.</title>
        <authorList>
            <person name="Nielsen H.B."/>
            <person name="Almeida M."/>
            <person name="Juncker A.S."/>
            <person name="Rasmussen S."/>
            <person name="Li J."/>
            <person name="Sunagawa S."/>
            <person name="Plichta D."/>
            <person name="Gautier L."/>
            <person name="Le Chatelier E."/>
            <person name="Peletier E."/>
            <person name="Bonde I."/>
            <person name="Nielsen T."/>
            <person name="Manichanh C."/>
            <person name="Arumugam M."/>
            <person name="Batto J."/>
            <person name="Santos M.B.Q.D."/>
            <person name="Blom N."/>
            <person name="Borruel N."/>
            <person name="Burgdorf K.S."/>
            <person name="Boumezbeur F."/>
            <person name="Casellas F."/>
            <person name="Dore J."/>
            <person name="Guarner F."/>
            <person name="Hansen T."/>
            <person name="Hildebrand F."/>
            <person name="Kaas R.S."/>
            <person name="Kennedy S."/>
            <person name="Kristiansen K."/>
            <person name="Kultima J.R."/>
            <person name="Leonard P."/>
            <person name="Levenez F."/>
            <person name="Lund O."/>
            <person name="Moumen B."/>
            <person name="Le Paslier D."/>
            <person name="Pons N."/>
            <person name="Pedersen O."/>
            <person name="Prifti E."/>
            <person name="Qin J."/>
            <person name="Raes J."/>
            <person name="Tap J."/>
            <person name="Tims S."/>
            <person name="Ussery D.W."/>
            <person name="Yamada T."/>
            <person name="MetaHit consortium"/>
            <person name="Renault P."/>
            <person name="Sicheritz-Ponten T."/>
            <person name="Bork P."/>
            <person name="Wang J."/>
            <person name="Brunak S."/>
            <person name="Ehrlich S.D."/>
        </authorList>
    </citation>
    <scope>NUCLEOTIDE SEQUENCE [LARGE SCALE GENOMIC DNA]</scope>
</reference>
<evidence type="ECO:0000313" key="15">
    <source>
        <dbReference type="EMBL" id="CDD10796.1"/>
    </source>
</evidence>
<organism evidence="15 16">
    <name type="scientific">Phascolarctobacterium succinatutens CAG:287</name>
    <dbReference type="NCBI Taxonomy" id="1263101"/>
    <lineage>
        <taxon>Bacteria</taxon>
        <taxon>Bacillati</taxon>
        <taxon>Bacillota</taxon>
        <taxon>Negativicutes</taxon>
        <taxon>Acidaminococcales</taxon>
        <taxon>Acidaminococcaceae</taxon>
        <taxon>Phascolarctobacterium</taxon>
    </lineage>
</organism>
<keyword evidence="4 10" id="KW-0812">Transmembrane</keyword>
<evidence type="ECO:0008006" key="17">
    <source>
        <dbReference type="Google" id="ProtNLM"/>
    </source>
</evidence>
<dbReference type="Pfam" id="PF07715">
    <property type="entry name" value="Plug"/>
    <property type="match status" value="1"/>
</dbReference>
<evidence type="ECO:0000256" key="10">
    <source>
        <dbReference type="PROSITE-ProRule" id="PRU01360"/>
    </source>
</evidence>
<keyword evidence="9 10" id="KW-0998">Cell outer membrane</keyword>
<evidence type="ECO:0000256" key="12">
    <source>
        <dbReference type="SAM" id="SignalP"/>
    </source>
</evidence>
<accession>R6X3F1</accession>
<dbReference type="PANTHER" id="PTHR30069:SF29">
    <property type="entry name" value="HEMOGLOBIN AND HEMOGLOBIN-HAPTOGLOBIN-BINDING PROTEIN 1-RELATED"/>
    <property type="match status" value="1"/>
</dbReference>
<evidence type="ECO:0000256" key="5">
    <source>
        <dbReference type="ARBA" id="ARBA00022729"/>
    </source>
</evidence>
<evidence type="ECO:0000256" key="2">
    <source>
        <dbReference type="ARBA" id="ARBA00022448"/>
    </source>
</evidence>
<proteinExistence type="inferred from homology"/>
<evidence type="ECO:0000256" key="6">
    <source>
        <dbReference type="ARBA" id="ARBA00023077"/>
    </source>
</evidence>
<evidence type="ECO:0000256" key="3">
    <source>
        <dbReference type="ARBA" id="ARBA00022452"/>
    </source>
</evidence>
<keyword evidence="6 11" id="KW-0798">TonB box</keyword>
<evidence type="ECO:0000259" key="13">
    <source>
        <dbReference type="Pfam" id="PF00593"/>
    </source>
</evidence>
<dbReference type="InterPro" id="IPR000531">
    <property type="entry name" value="Beta-barrel_TonB"/>
</dbReference>
<feature type="domain" description="TonB-dependent receptor plug" evidence="14">
    <location>
        <begin position="54"/>
        <end position="164"/>
    </location>
</feature>
<comment type="subcellular location">
    <subcellularLocation>
        <location evidence="1 10">Cell outer membrane</location>
        <topology evidence="1 10">Multi-pass membrane protein</topology>
    </subcellularLocation>
</comment>
<gene>
    <name evidence="15" type="ORF">BN587_02171</name>
</gene>
<evidence type="ECO:0000313" key="16">
    <source>
        <dbReference type="Proteomes" id="UP000014937"/>
    </source>
</evidence>
<dbReference type="CDD" id="cd01347">
    <property type="entry name" value="ligand_gated_channel"/>
    <property type="match status" value="1"/>
</dbReference>
<dbReference type="InterPro" id="IPR037066">
    <property type="entry name" value="Plug_dom_sf"/>
</dbReference>
<dbReference type="PROSITE" id="PS00430">
    <property type="entry name" value="TONB_DEPENDENT_REC_1"/>
    <property type="match status" value="1"/>
</dbReference>
<name>R6X3F1_9FIRM</name>
<evidence type="ECO:0000256" key="1">
    <source>
        <dbReference type="ARBA" id="ARBA00004571"/>
    </source>
</evidence>
<dbReference type="InterPro" id="IPR012910">
    <property type="entry name" value="Plug_dom"/>
</dbReference>
<dbReference type="GO" id="GO:0044718">
    <property type="term" value="P:siderophore transmembrane transport"/>
    <property type="evidence" value="ECO:0007669"/>
    <property type="project" value="TreeGrafter"/>
</dbReference>
<comment type="similarity">
    <text evidence="10 11">Belongs to the TonB-dependent receptor family.</text>
</comment>
<keyword evidence="8" id="KW-0675">Receptor</keyword>
<feature type="chain" id="PRO_5004423856" description="TonB-dependent receptor" evidence="12">
    <location>
        <begin position="30"/>
        <end position="640"/>
    </location>
</feature>
<dbReference type="InterPro" id="IPR010916">
    <property type="entry name" value="TonB_box_CS"/>
</dbReference>
<dbReference type="GO" id="GO:0009279">
    <property type="term" value="C:cell outer membrane"/>
    <property type="evidence" value="ECO:0007669"/>
    <property type="project" value="UniProtKB-SubCell"/>
</dbReference>
<protein>
    <recommendedName>
        <fullName evidence="17">TonB-dependent receptor</fullName>
    </recommendedName>
</protein>
<comment type="caution">
    <text evidence="15">The sequence shown here is derived from an EMBL/GenBank/DDBJ whole genome shotgun (WGS) entry which is preliminary data.</text>
</comment>
<keyword evidence="5 12" id="KW-0732">Signal</keyword>
<dbReference type="AlphaFoldDB" id="R6X3F1"/>
<evidence type="ECO:0000256" key="4">
    <source>
        <dbReference type="ARBA" id="ARBA00022692"/>
    </source>
</evidence>
<keyword evidence="3 10" id="KW-1134">Transmembrane beta strand</keyword>
<keyword evidence="7 10" id="KW-0472">Membrane</keyword>
<feature type="domain" description="TonB-dependent receptor-like beta-barrel" evidence="13">
    <location>
        <begin position="189"/>
        <end position="606"/>
    </location>
</feature>
<evidence type="ECO:0000256" key="11">
    <source>
        <dbReference type="RuleBase" id="RU003357"/>
    </source>
</evidence>
<dbReference type="Gene3D" id="2.170.130.10">
    <property type="entry name" value="TonB-dependent receptor, plug domain"/>
    <property type="match status" value="1"/>
</dbReference>
<dbReference type="PANTHER" id="PTHR30069">
    <property type="entry name" value="TONB-DEPENDENT OUTER MEMBRANE RECEPTOR"/>
    <property type="match status" value="1"/>
</dbReference>
<feature type="signal peptide" evidence="12">
    <location>
        <begin position="1"/>
        <end position="29"/>
    </location>
</feature>
<dbReference type="Pfam" id="PF00593">
    <property type="entry name" value="TonB_dep_Rec_b-barrel"/>
    <property type="match status" value="1"/>
</dbReference>
<dbReference type="HOGENOM" id="CLU_008287_18_0_9"/>
<keyword evidence="2 10" id="KW-0813">Transport</keyword>
<dbReference type="SUPFAM" id="SSF56935">
    <property type="entry name" value="Porins"/>
    <property type="match status" value="1"/>
</dbReference>
<evidence type="ECO:0000259" key="14">
    <source>
        <dbReference type="Pfam" id="PF07715"/>
    </source>
</evidence>
<dbReference type="Proteomes" id="UP000014937">
    <property type="component" value="Unassembled WGS sequence"/>
</dbReference>
<dbReference type="PROSITE" id="PS52016">
    <property type="entry name" value="TONB_DEPENDENT_REC_3"/>
    <property type="match status" value="1"/>
</dbReference>
<dbReference type="InterPro" id="IPR036942">
    <property type="entry name" value="Beta-barrel_TonB_sf"/>
</dbReference>
<dbReference type="RefSeq" id="WP_021721191.1">
    <property type="nucleotide sequence ID" value="NZ_FR892828.1"/>
</dbReference>
<dbReference type="GO" id="GO:0015344">
    <property type="term" value="F:siderophore uptake transmembrane transporter activity"/>
    <property type="evidence" value="ECO:0007669"/>
    <property type="project" value="TreeGrafter"/>
</dbReference>